<feature type="domain" description="SSD" evidence="7">
    <location>
        <begin position="248"/>
        <end position="370"/>
    </location>
</feature>
<dbReference type="Pfam" id="PF03176">
    <property type="entry name" value="MMPL"/>
    <property type="match status" value="2"/>
</dbReference>
<evidence type="ECO:0000256" key="6">
    <source>
        <dbReference type="SAM" id="Phobius"/>
    </source>
</evidence>
<name>A0A1I2HPJ8_9BACT</name>
<evidence type="ECO:0000256" key="1">
    <source>
        <dbReference type="ARBA" id="ARBA00004651"/>
    </source>
</evidence>
<evidence type="ECO:0000256" key="4">
    <source>
        <dbReference type="ARBA" id="ARBA00022989"/>
    </source>
</evidence>
<protein>
    <recommendedName>
        <fullName evidence="7">SSD domain-containing protein</fullName>
    </recommendedName>
</protein>
<evidence type="ECO:0000256" key="5">
    <source>
        <dbReference type="ARBA" id="ARBA00023136"/>
    </source>
</evidence>
<feature type="transmembrane region" description="Helical" evidence="6">
    <location>
        <begin position="219"/>
        <end position="238"/>
    </location>
</feature>
<dbReference type="EMBL" id="FONY01000025">
    <property type="protein sequence ID" value="SFF31353.1"/>
    <property type="molecule type" value="Genomic_DNA"/>
</dbReference>
<dbReference type="Gene3D" id="1.20.1640.10">
    <property type="entry name" value="Multidrug efflux transporter AcrB transmembrane domain"/>
    <property type="match status" value="2"/>
</dbReference>
<feature type="transmembrane region" description="Helical" evidence="6">
    <location>
        <begin position="733"/>
        <end position="761"/>
    </location>
</feature>
<feature type="transmembrane region" description="Helical" evidence="6">
    <location>
        <begin position="662"/>
        <end position="682"/>
    </location>
</feature>
<evidence type="ECO:0000256" key="3">
    <source>
        <dbReference type="ARBA" id="ARBA00022692"/>
    </source>
</evidence>
<proteinExistence type="predicted"/>
<feature type="transmembrane region" description="Helical" evidence="6">
    <location>
        <begin position="245"/>
        <end position="265"/>
    </location>
</feature>
<comment type="subcellular location">
    <subcellularLocation>
        <location evidence="1">Cell membrane</location>
        <topology evidence="1">Multi-pass membrane protein</topology>
    </subcellularLocation>
</comment>
<feature type="domain" description="SSD" evidence="7">
    <location>
        <begin position="632"/>
        <end position="760"/>
    </location>
</feature>
<evidence type="ECO:0000313" key="9">
    <source>
        <dbReference type="Proteomes" id="UP000199513"/>
    </source>
</evidence>
<feature type="transmembrane region" description="Helical" evidence="6">
    <location>
        <begin position="710"/>
        <end position="727"/>
    </location>
</feature>
<keyword evidence="9" id="KW-1185">Reference proteome</keyword>
<keyword evidence="5 6" id="KW-0472">Membrane</keyword>
<feature type="transmembrane region" description="Helical" evidence="6">
    <location>
        <begin position="345"/>
        <end position="371"/>
    </location>
</feature>
<dbReference type="InterPro" id="IPR004869">
    <property type="entry name" value="MMPL_dom"/>
</dbReference>
<feature type="transmembrane region" description="Helical" evidence="6">
    <location>
        <begin position="271"/>
        <end position="292"/>
    </location>
</feature>
<feature type="transmembrane region" description="Helical" evidence="6">
    <location>
        <begin position="405"/>
        <end position="423"/>
    </location>
</feature>
<dbReference type="AlphaFoldDB" id="A0A1I2HPJ8"/>
<feature type="transmembrane region" description="Helical" evidence="6">
    <location>
        <begin position="611"/>
        <end position="627"/>
    </location>
</feature>
<dbReference type="SUPFAM" id="SSF82866">
    <property type="entry name" value="Multidrug efflux transporter AcrB transmembrane domain"/>
    <property type="match status" value="2"/>
</dbReference>
<feature type="transmembrane region" description="Helical" evidence="6">
    <location>
        <begin position="312"/>
        <end position="333"/>
    </location>
</feature>
<dbReference type="PANTHER" id="PTHR33406">
    <property type="entry name" value="MEMBRANE PROTEIN MJ1562-RELATED"/>
    <property type="match status" value="1"/>
</dbReference>
<dbReference type="RefSeq" id="WP_091546755.1">
    <property type="nucleotide sequence ID" value="NZ_FONY01000025.1"/>
</dbReference>
<dbReference type="InterPro" id="IPR000731">
    <property type="entry name" value="SSD"/>
</dbReference>
<dbReference type="PANTHER" id="PTHR33406:SF12">
    <property type="entry name" value="BLR2997 PROTEIN"/>
    <property type="match status" value="1"/>
</dbReference>
<keyword evidence="4 6" id="KW-1133">Transmembrane helix</keyword>
<keyword evidence="3 6" id="KW-0812">Transmembrane</keyword>
<evidence type="ECO:0000313" key="8">
    <source>
        <dbReference type="EMBL" id="SFF31353.1"/>
    </source>
</evidence>
<reference evidence="8 9" key="1">
    <citation type="submission" date="2016-10" db="EMBL/GenBank/DDBJ databases">
        <authorList>
            <person name="de Groot N.N."/>
        </authorList>
    </citation>
    <scope>NUCLEOTIDE SEQUENCE [LARGE SCALE GENOMIC DNA]</scope>
    <source>
        <strain>GEY</strain>
        <strain evidence="9">DSM 9560</strain>
    </source>
</reference>
<feature type="transmembrane region" description="Helical" evidence="6">
    <location>
        <begin position="634"/>
        <end position="656"/>
    </location>
</feature>
<dbReference type="Proteomes" id="UP000199513">
    <property type="component" value="Unassembled WGS sequence"/>
</dbReference>
<dbReference type="GO" id="GO:0005886">
    <property type="term" value="C:plasma membrane"/>
    <property type="evidence" value="ECO:0007669"/>
    <property type="project" value="UniProtKB-SubCell"/>
</dbReference>
<gene>
    <name evidence="8" type="ORF">SAMN04488541_102528</name>
</gene>
<evidence type="ECO:0000256" key="2">
    <source>
        <dbReference type="ARBA" id="ARBA00022475"/>
    </source>
</evidence>
<dbReference type="OrthoDB" id="9805018at2"/>
<keyword evidence="2" id="KW-1003">Cell membrane</keyword>
<dbReference type="InterPro" id="IPR050545">
    <property type="entry name" value="Mycobact_MmpL"/>
</dbReference>
<accession>A0A1I2HPJ8</accession>
<organism evidence="8 9">
    <name type="scientific">Thermoflexibacter ruber</name>
    <dbReference type="NCBI Taxonomy" id="1003"/>
    <lineage>
        <taxon>Bacteria</taxon>
        <taxon>Pseudomonadati</taxon>
        <taxon>Bacteroidota</taxon>
        <taxon>Cytophagia</taxon>
        <taxon>Cytophagales</taxon>
        <taxon>Thermoflexibacteraceae</taxon>
        <taxon>Thermoflexibacter</taxon>
    </lineage>
</organism>
<evidence type="ECO:0000259" key="7">
    <source>
        <dbReference type="PROSITE" id="PS50156"/>
    </source>
</evidence>
<dbReference type="STRING" id="1003.SAMN04488541_102528"/>
<dbReference type="PROSITE" id="PS50156">
    <property type="entry name" value="SSD"/>
    <property type="match status" value="2"/>
</dbReference>
<sequence>MWANFAKFVIKYRLPFLILLFTLTGFMAYQSRKVELSYNFAKLVPADDPAMIYFQNFLKTFGEDGNLMVIGFKDSTVYQLEKFKKLDQLCQEIENIDGVDGILSLSNLKYIHKNEEEKKFEYRLLFPNLPSNQAQLDSTLQFARTLKLYEGQIWNTQNGAMMIAIAINPDYFKNVKREALLNSIIKKVEKFTEATKIEVHYSGVPYIRTITAQNIKQELSIFLVLSLSITVVVLFLFFRSFQPVIFPLIMIGMIIFWTLGTLGILGFKMTILTGLLPPILVVIGIPNSVYLLTKFHQECIKSGDKIKAMVRVISKLGIVTLITNATTAIGFVALTTAQISILQEFGLVAAINIIATFLISIIYLPAVFSYLPPPSAKQLAHLDLAFIKKILGNIIQIVSSHRTKVYAIAISLAVVSALGIWRIKAVSYMVDDLPDASKVIQDLRFLEENFKGVMPLEIVVDTGKPKSTRRIEVLSKLDSFQRYLQDIPSVSPALSVVTFLKAAKQSYFDQNPLDFQLPTRNELAFIQRYIPKQGEIDNLTKTFVDTSGQYIRISLKVADLGSAKMDSLIDNHITPQALQIFGQAGMKAQVTGTTLMFVKGNEYLITNLKQSLLLAIVVIGGIIAILFKNIRIMLISISTNMLPLLITAGLMGYLGVPLKPSTALIFSITFGIAVDDSIHYLARYRQALSTLNSNVFEAVITAIRETGVSMIYTSLVLFGGFIIFTVSEFGGTVALGALTSTTLLIAMLTSLILLPSLLITFDNGKQQAAQNDWSEEV</sequence>